<evidence type="ECO:0000256" key="3">
    <source>
        <dbReference type="ARBA" id="ARBA00023004"/>
    </source>
</evidence>
<keyword evidence="1" id="KW-0004">4Fe-4S</keyword>
<dbReference type="InterPro" id="IPR050572">
    <property type="entry name" value="Fe-S_Ferredoxin"/>
</dbReference>
<dbReference type="PROSITE" id="PS51379">
    <property type="entry name" value="4FE4S_FER_2"/>
    <property type="match status" value="2"/>
</dbReference>
<dbReference type="PANTHER" id="PTHR43687">
    <property type="entry name" value="ADENYLYLSULFATE REDUCTASE, BETA SUBUNIT"/>
    <property type="match status" value="1"/>
</dbReference>
<dbReference type="InterPro" id="IPR017896">
    <property type="entry name" value="4Fe4S_Fe-S-bd"/>
</dbReference>
<dbReference type="Gene3D" id="3.30.70.20">
    <property type="match status" value="2"/>
</dbReference>
<protein>
    <submittedName>
        <fullName evidence="6">Pyruvate ferredoxin oxidoreductase delta subunit/heterodisulfide reductase subunit A</fullName>
    </submittedName>
</protein>
<reference evidence="6 7" key="1">
    <citation type="submission" date="2019-07" db="EMBL/GenBank/DDBJ databases">
        <title>Genome sequencing of 100 strains of the haloalkaliphilic chemolithoautotrophic sulfur-oxidizing bacterium Thioalkalivibrio.</title>
        <authorList>
            <person name="Muyzer G."/>
        </authorList>
    </citation>
    <scope>NUCLEOTIDE SEQUENCE [LARGE SCALE GENOMIC DNA]</scope>
    <source>
        <strain evidence="6 7">ASO4-4</strain>
    </source>
</reference>
<keyword evidence="6" id="KW-0670">Pyruvate</keyword>
<keyword evidence="2" id="KW-0479">Metal-binding</keyword>
<accession>A0A562SA42</accession>
<gene>
    <name evidence="6" type="ORF">LZ24_00250</name>
</gene>
<dbReference type="GO" id="GO:0051539">
    <property type="term" value="F:4 iron, 4 sulfur cluster binding"/>
    <property type="evidence" value="ECO:0007669"/>
    <property type="project" value="UniProtKB-KW"/>
</dbReference>
<dbReference type="Proteomes" id="UP000318307">
    <property type="component" value="Unassembled WGS sequence"/>
</dbReference>
<keyword evidence="7" id="KW-1185">Reference proteome</keyword>
<name>A0A562SA42_9BACT</name>
<organism evidence="6 7">
    <name type="scientific">Desulfobotulus alkaliphilus</name>
    <dbReference type="NCBI Taxonomy" id="622671"/>
    <lineage>
        <taxon>Bacteria</taxon>
        <taxon>Pseudomonadati</taxon>
        <taxon>Thermodesulfobacteriota</taxon>
        <taxon>Desulfobacteria</taxon>
        <taxon>Desulfobacterales</taxon>
        <taxon>Desulfobacteraceae</taxon>
        <taxon>Desulfobotulus</taxon>
    </lineage>
</organism>
<evidence type="ECO:0000313" key="7">
    <source>
        <dbReference type="Proteomes" id="UP000318307"/>
    </source>
</evidence>
<dbReference type="AlphaFoldDB" id="A0A562SA42"/>
<evidence type="ECO:0000259" key="5">
    <source>
        <dbReference type="PROSITE" id="PS51379"/>
    </source>
</evidence>
<keyword evidence="3" id="KW-0408">Iron</keyword>
<dbReference type="InterPro" id="IPR017900">
    <property type="entry name" value="4Fe4S_Fe_S_CS"/>
</dbReference>
<evidence type="ECO:0000313" key="6">
    <source>
        <dbReference type="EMBL" id="TWI77440.1"/>
    </source>
</evidence>
<dbReference type="PANTHER" id="PTHR43687:SF1">
    <property type="entry name" value="FERREDOXIN III"/>
    <property type="match status" value="1"/>
</dbReference>
<proteinExistence type="predicted"/>
<dbReference type="GO" id="GO:0046872">
    <property type="term" value="F:metal ion binding"/>
    <property type="evidence" value="ECO:0007669"/>
    <property type="project" value="UniProtKB-KW"/>
</dbReference>
<dbReference type="Pfam" id="PF14697">
    <property type="entry name" value="Fer4_21"/>
    <property type="match status" value="1"/>
</dbReference>
<dbReference type="EMBL" id="VLLC01000001">
    <property type="protein sequence ID" value="TWI77440.1"/>
    <property type="molecule type" value="Genomic_DNA"/>
</dbReference>
<dbReference type="PROSITE" id="PS00198">
    <property type="entry name" value="4FE4S_FER_1"/>
    <property type="match status" value="2"/>
</dbReference>
<comment type="caution">
    <text evidence="6">The sequence shown here is derived from an EMBL/GenBank/DDBJ whole genome shotgun (WGS) entry which is preliminary data.</text>
</comment>
<evidence type="ECO:0000256" key="1">
    <source>
        <dbReference type="ARBA" id="ARBA00022485"/>
    </source>
</evidence>
<feature type="domain" description="4Fe-4S ferredoxin-type" evidence="5">
    <location>
        <begin position="3"/>
        <end position="33"/>
    </location>
</feature>
<keyword evidence="4" id="KW-0411">Iron-sulfur</keyword>
<dbReference type="RefSeq" id="WP_144681492.1">
    <property type="nucleotide sequence ID" value="NZ_VLLC01000001.1"/>
</dbReference>
<feature type="domain" description="4Fe-4S ferredoxin-type" evidence="5">
    <location>
        <begin position="35"/>
        <end position="62"/>
    </location>
</feature>
<evidence type="ECO:0000256" key="4">
    <source>
        <dbReference type="ARBA" id="ARBA00023014"/>
    </source>
</evidence>
<evidence type="ECO:0000256" key="2">
    <source>
        <dbReference type="ARBA" id="ARBA00022723"/>
    </source>
</evidence>
<dbReference type="SUPFAM" id="SSF54862">
    <property type="entry name" value="4Fe-4S ferredoxins"/>
    <property type="match status" value="1"/>
</dbReference>
<sequence length="62" mass="6830">MYLSVRVDTEKCIGCKICITSCPEPNVFIFLPEQKLVEVNESRCKACGLCTTTCPKDALSIS</sequence>
<dbReference type="OrthoDB" id="9804603at2"/>